<evidence type="ECO:0000313" key="2">
    <source>
        <dbReference type="Proteomes" id="UP000276133"/>
    </source>
</evidence>
<dbReference type="AlphaFoldDB" id="A0A3M7PVN6"/>
<protein>
    <submittedName>
        <fullName evidence="1">WD repeat and FYVE domain-containing 3</fullName>
    </submittedName>
</protein>
<organism evidence="1 2">
    <name type="scientific">Brachionus plicatilis</name>
    <name type="common">Marine rotifer</name>
    <name type="synonym">Brachionus muelleri</name>
    <dbReference type="NCBI Taxonomy" id="10195"/>
    <lineage>
        <taxon>Eukaryota</taxon>
        <taxon>Metazoa</taxon>
        <taxon>Spiralia</taxon>
        <taxon>Gnathifera</taxon>
        <taxon>Rotifera</taxon>
        <taxon>Eurotatoria</taxon>
        <taxon>Monogononta</taxon>
        <taxon>Pseudotrocha</taxon>
        <taxon>Ploima</taxon>
        <taxon>Brachionidae</taxon>
        <taxon>Brachionus</taxon>
    </lineage>
</organism>
<sequence length="136" mass="14907">MRVLSNTAMQLQGASRTVGGVVTGYVGVRLFQPMPMSKSVESLGGAGFLLALVAMATDVSPLSVSPVSSSQTPTYTKRWSECTAISCWSCSTSEKKRSSKGLKMLKKPENLAREFCTYRILYFQKNSIINYTSFLQ</sequence>
<name>A0A3M7PVN6_BRAPC</name>
<dbReference type="Proteomes" id="UP000276133">
    <property type="component" value="Unassembled WGS sequence"/>
</dbReference>
<comment type="caution">
    <text evidence="1">The sequence shown here is derived from an EMBL/GenBank/DDBJ whole genome shotgun (WGS) entry which is preliminary data.</text>
</comment>
<keyword evidence="2" id="KW-1185">Reference proteome</keyword>
<proteinExistence type="predicted"/>
<evidence type="ECO:0000313" key="1">
    <source>
        <dbReference type="EMBL" id="RNA03216.1"/>
    </source>
</evidence>
<dbReference type="OrthoDB" id="10018316at2759"/>
<gene>
    <name evidence="1" type="ORF">BpHYR1_043528</name>
</gene>
<reference evidence="1 2" key="1">
    <citation type="journal article" date="2018" name="Sci. Rep.">
        <title>Genomic signatures of local adaptation to the degree of environmental predictability in rotifers.</title>
        <authorList>
            <person name="Franch-Gras L."/>
            <person name="Hahn C."/>
            <person name="Garcia-Roger E.M."/>
            <person name="Carmona M.J."/>
            <person name="Serra M."/>
            <person name="Gomez A."/>
        </authorList>
    </citation>
    <scope>NUCLEOTIDE SEQUENCE [LARGE SCALE GENOMIC DNA]</scope>
    <source>
        <strain evidence="1">HYR1</strain>
    </source>
</reference>
<dbReference type="EMBL" id="REGN01008583">
    <property type="protein sequence ID" value="RNA03216.1"/>
    <property type="molecule type" value="Genomic_DNA"/>
</dbReference>
<accession>A0A3M7PVN6</accession>